<proteinExistence type="inferred from homology"/>
<keyword evidence="2 5" id="KW-0690">Ribosome biogenesis</keyword>
<dbReference type="HAMAP" id="MF_00014">
    <property type="entry name" value="Ribosome_mat_RimM"/>
    <property type="match status" value="1"/>
</dbReference>
<comment type="function">
    <text evidence="5">An accessory protein needed during the final step in the assembly of 30S ribosomal subunit, possibly for assembly of the head region. Essential for efficient processing of 16S rRNA. May be needed both before and after RbfA during the maturation of 16S rRNA. It has affinity for free ribosomal 30S subunits but not for 70S ribosomes.</text>
</comment>
<feature type="domain" description="Ribosome maturation factor RimM PRC barrel" evidence="7">
    <location>
        <begin position="104"/>
        <end position="166"/>
    </location>
</feature>
<comment type="caution">
    <text evidence="8">The sequence shown here is derived from an EMBL/GenBank/DDBJ whole genome shotgun (WGS) entry which is preliminary data.</text>
</comment>
<feature type="domain" description="RimM N-terminal" evidence="6">
    <location>
        <begin position="12"/>
        <end position="92"/>
    </location>
</feature>
<dbReference type="Pfam" id="PF24986">
    <property type="entry name" value="PRC_RimM"/>
    <property type="match status" value="1"/>
</dbReference>
<dbReference type="Pfam" id="PF01782">
    <property type="entry name" value="RimM"/>
    <property type="match status" value="1"/>
</dbReference>
<protein>
    <recommendedName>
        <fullName evidence="5">Ribosome maturation factor RimM</fullName>
    </recommendedName>
</protein>
<dbReference type="InterPro" id="IPR011961">
    <property type="entry name" value="RimM"/>
</dbReference>
<keyword evidence="9" id="KW-1185">Reference proteome</keyword>
<dbReference type="Proteomes" id="UP001428290">
    <property type="component" value="Unassembled WGS sequence"/>
</dbReference>
<comment type="similarity">
    <text evidence="5">Belongs to the RimM family.</text>
</comment>
<dbReference type="InterPro" id="IPR009000">
    <property type="entry name" value="Transl_B-barrel_sf"/>
</dbReference>
<comment type="subcellular location">
    <subcellularLocation>
        <location evidence="5">Cytoplasm</location>
    </subcellularLocation>
</comment>
<evidence type="ECO:0000256" key="1">
    <source>
        <dbReference type="ARBA" id="ARBA00022490"/>
    </source>
</evidence>
<dbReference type="NCBIfam" id="TIGR02273">
    <property type="entry name" value="16S_RimM"/>
    <property type="match status" value="1"/>
</dbReference>
<keyword evidence="1 5" id="KW-0963">Cytoplasm</keyword>
<evidence type="ECO:0000256" key="5">
    <source>
        <dbReference type="HAMAP-Rule" id="MF_00014"/>
    </source>
</evidence>
<name>A0ABP9X2K7_9CHLR</name>
<dbReference type="Gene3D" id="2.40.30.60">
    <property type="entry name" value="RimM"/>
    <property type="match status" value="1"/>
</dbReference>
<evidence type="ECO:0000256" key="3">
    <source>
        <dbReference type="ARBA" id="ARBA00022552"/>
    </source>
</evidence>
<evidence type="ECO:0000256" key="4">
    <source>
        <dbReference type="ARBA" id="ARBA00023186"/>
    </source>
</evidence>
<dbReference type="PANTHER" id="PTHR33692">
    <property type="entry name" value="RIBOSOME MATURATION FACTOR RIMM"/>
    <property type="match status" value="1"/>
</dbReference>
<dbReference type="Gene3D" id="2.30.30.240">
    <property type="entry name" value="PRC-barrel domain"/>
    <property type="match status" value="1"/>
</dbReference>
<gene>
    <name evidence="5 8" type="primary">rimM</name>
    <name evidence="8" type="ORF">Hgul01_03467</name>
</gene>
<dbReference type="SUPFAM" id="SSF50447">
    <property type="entry name" value="Translation proteins"/>
    <property type="match status" value="1"/>
</dbReference>
<evidence type="ECO:0000256" key="2">
    <source>
        <dbReference type="ARBA" id="ARBA00022517"/>
    </source>
</evidence>
<comment type="domain">
    <text evidence="5">The PRC barrel domain binds ribosomal protein uS19.</text>
</comment>
<dbReference type="InterPro" id="IPR011033">
    <property type="entry name" value="PRC_barrel-like_sf"/>
</dbReference>
<dbReference type="RefSeq" id="WP_345723255.1">
    <property type="nucleotide sequence ID" value="NZ_BAABRU010000012.1"/>
</dbReference>
<dbReference type="EMBL" id="BAABRU010000012">
    <property type="protein sequence ID" value="GAA5529653.1"/>
    <property type="molecule type" value="Genomic_DNA"/>
</dbReference>
<dbReference type="SUPFAM" id="SSF50346">
    <property type="entry name" value="PRC-barrel domain"/>
    <property type="match status" value="1"/>
</dbReference>
<organism evidence="8 9">
    <name type="scientific">Herpetosiphon gulosus</name>
    <dbReference type="NCBI Taxonomy" id="1973496"/>
    <lineage>
        <taxon>Bacteria</taxon>
        <taxon>Bacillati</taxon>
        <taxon>Chloroflexota</taxon>
        <taxon>Chloroflexia</taxon>
        <taxon>Herpetosiphonales</taxon>
        <taxon>Herpetosiphonaceae</taxon>
        <taxon>Herpetosiphon</taxon>
    </lineage>
</organism>
<evidence type="ECO:0000313" key="8">
    <source>
        <dbReference type="EMBL" id="GAA5529653.1"/>
    </source>
</evidence>
<sequence>MTAPNPDDFLLVGRISAAFGVRGELKISMISSHPEHIQKLKQLFVGDLSKPYTIGRLHQHKGSLYLLRLNEVETREAAEAMQGLEVYIHRSDAAPLANDEYFLHDLVGLQVQTEAGEDIGRAVEIIETGANDVLVVRKLGQADILVPMVRTVVRSIDIAGGTITVTSLADIVPE</sequence>
<dbReference type="InterPro" id="IPR056792">
    <property type="entry name" value="PRC_RimM"/>
</dbReference>
<reference evidence="8 9" key="1">
    <citation type="submission" date="2024-02" db="EMBL/GenBank/DDBJ databases">
        <title>Herpetosiphon gulosus NBRC 112829.</title>
        <authorList>
            <person name="Ichikawa N."/>
            <person name="Katano-Makiyama Y."/>
            <person name="Hidaka K."/>
        </authorList>
    </citation>
    <scope>NUCLEOTIDE SEQUENCE [LARGE SCALE GENOMIC DNA]</scope>
    <source>
        <strain evidence="8 9">NBRC 112829</strain>
    </source>
</reference>
<dbReference type="InterPro" id="IPR036976">
    <property type="entry name" value="RimM_N_sf"/>
</dbReference>
<evidence type="ECO:0000259" key="6">
    <source>
        <dbReference type="Pfam" id="PF01782"/>
    </source>
</evidence>
<keyword evidence="3 5" id="KW-0698">rRNA processing</keyword>
<accession>A0ABP9X2K7</accession>
<dbReference type="InterPro" id="IPR002676">
    <property type="entry name" value="RimM_N"/>
</dbReference>
<keyword evidence="4 5" id="KW-0143">Chaperone</keyword>
<dbReference type="PANTHER" id="PTHR33692:SF1">
    <property type="entry name" value="RIBOSOME MATURATION FACTOR RIMM"/>
    <property type="match status" value="1"/>
</dbReference>
<comment type="subunit">
    <text evidence="5">Binds ribosomal protein uS19.</text>
</comment>
<evidence type="ECO:0000313" key="9">
    <source>
        <dbReference type="Proteomes" id="UP001428290"/>
    </source>
</evidence>
<evidence type="ECO:0000259" key="7">
    <source>
        <dbReference type="Pfam" id="PF24986"/>
    </source>
</evidence>